<evidence type="ECO:0000313" key="2">
    <source>
        <dbReference type="Proteomes" id="UP001208570"/>
    </source>
</evidence>
<dbReference type="Proteomes" id="UP001208570">
    <property type="component" value="Unassembled WGS sequence"/>
</dbReference>
<name>A0AAD9IVZ8_9ANNE</name>
<sequence>AGWYGWVILGSGGTRGCPPRTTTTIVLSSRRWTCVQMLCRCRHRPVIVRRARSVCPCSRWPRGRRTNKFCGSPSCRSDIPAPCCHCTSRKKRTPRRRRQILDEKTSSGSAQENLGVCRMIIIIIIIIMYS</sequence>
<organism evidence="1 2">
    <name type="scientific">Paralvinella palmiformis</name>
    <dbReference type="NCBI Taxonomy" id="53620"/>
    <lineage>
        <taxon>Eukaryota</taxon>
        <taxon>Metazoa</taxon>
        <taxon>Spiralia</taxon>
        <taxon>Lophotrochozoa</taxon>
        <taxon>Annelida</taxon>
        <taxon>Polychaeta</taxon>
        <taxon>Sedentaria</taxon>
        <taxon>Canalipalpata</taxon>
        <taxon>Terebellida</taxon>
        <taxon>Terebelliformia</taxon>
        <taxon>Alvinellidae</taxon>
        <taxon>Paralvinella</taxon>
    </lineage>
</organism>
<reference evidence="1" key="1">
    <citation type="journal article" date="2023" name="Mol. Biol. Evol.">
        <title>Third-Generation Sequencing Reveals the Adaptive Role of the Epigenome in Three Deep-Sea Polychaetes.</title>
        <authorList>
            <person name="Perez M."/>
            <person name="Aroh O."/>
            <person name="Sun Y."/>
            <person name="Lan Y."/>
            <person name="Juniper S.K."/>
            <person name="Young C.R."/>
            <person name="Angers B."/>
            <person name="Qian P.Y."/>
        </authorList>
    </citation>
    <scope>NUCLEOTIDE SEQUENCE</scope>
    <source>
        <strain evidence="1">P08H-3</strain>
    </source>
</reference>
<gene>
    <name evidence="1" type="ORF">LSH36_1070g00000</name>
</gene>
<proteinExistence type="predicted"/>
<dbReference type="EMBL" id="JAODUP010001070">
    <property type="protein sequence ID" value="KAK2141602.1"/>
    <property type="molecule type" value="Genomic_DNA"/>
</dbReference>
<feature type="non-terminal residue" evidence="1">
    <location>
        <position position="1"/>
    </location>
</feature>
<evidence type="ECO:0000313" key="1">
    <source>
        <dbReference type="EMBL" id="KAK2141602.1"/>
    </source>
</evidence>
<protein>
    <submittedName>
        <fullName evidence="1">Uncharacterized protein</fullName>
    </submittedName>
</protein>
<accession>A0AAD9IVZ8</accession>
<keyword evidence="2" id="KW-1185">Reference proteome</keyword>
<dbReference type="AlphaFoldDB" id="A0AAD9IVZ8"/>
<comment type="caution">
    <text evidence="1">The sequence shown here is derived from an EMBL/GenBank/DDBJ whole genome shotgun (WGS) entry which is preliminary data.</text>
</comment>